<evidence type="ECO:0000256" key="1">
    <source>
        <dbReference type="SAM" id="MobiDB-lite"/>
    </source>
</evidence>
<dbReference type="Proteomes" id="UP000236161">
    <property type="component" value="Unassembled WGS sequence"/>
</dbReference>
<feature type="compositionally biased region" description="Acidic residues" evidence="1">
    <location>
        <begin position="126"/>
        <end position="138"/>
    </location>
</feature>
<evidence type="ECO:0000313" key="3">
    <source>
        <dbReference type="EMBL" id="PKA64316.1"/>
    </source>
</evidence>
<feature type="transmembrane region" description="Helical" evidence="2">
    <location>
        <begin position="6"/>
        <end position="31"/>
    </location>
</feature>
<name>A0A2I0B952_9ASPA</name>
<dbReference type="PANTHER" id="PTHR34054:SF4">
    <property type="entry name" value="PROTEIN, PUTATIVE-RELATED"/>
    <property type="match status" value="1"/>
</dbReference>
<dbReference type="EMBL" id="KZ451905">
    <property type="protein sequence ID" value="PKA64316.1"/>
    <property type="molecule type" value="Genomic_DNA"/>
</dbReference>
<protein>
    <submittedName>
        <fullName evidence="3">Uncharacterized protein</fullName>
    </submittedName>
</protein>
<reference evidence="3 4" key="1">
    <citation type="journal article" date="2017" name="Nature">
        <title>The Apostasia genome and the evolution of orchids.</title>
        <authorList>
            <person name="Zhang G.Q."/>
            <person name="Liu K.W."/>
            <person name="Li Z."/>
            <person name="Lohaus R."/>
            <person name="Hsiao Y.Y."/>
            <person name="Niu S.C."/>
            <person name="Wang J.Y."/>
            <person name="Lin Y.C."/>
            <person name="Xu Q."/>
            <person name="Chen L.J."/>
            <person name="Yoshida K."/>
            <person name="Fujiwara S."/>
            <person name="Wang Z.W."/>
            <person name="Zhang Y.Q."/>
            <person name="Mitsuda N."/>
            <person name="Wang M."/>
            <person name="Liu G.H."/>
            <person name="Pecoraro L."/>
            <person name="Huang H.X."/>
            <person name="Xiao X.J."/>
            <person name="Lin M."/>
            <person name="Wu X.Y."/>
            <person name="Wu W.L."/>
            <person name="Chen Y.Y."/>
            <person name="Chang S.B."/>
            <person name="Sakamoto S."/>
            <person name="Ohme-Takagi M."/>
            <person name="Yagi M."/>
            <person name="Zeng S.J."/>
            <person name="Shen C.Y."/>
            <person name="Yeh C.M."/>
            <person name="Luo Y.B."/>
            <person name="Tsai W.C."/>
            <person name="Van de Peer Y."/>
            <person name="Liu Z.J."/>
        </authorList>
    </citation>
    <scope>NUCLEOTIDE SEQUENCE [LARGE SCALE GENOMIC DNA]</scope>
    <source>
        <strain evidence="4">cv. Shenzhen</strain>
        <tissue evidence="3">Stem</tissue>
    </source>
</reference>
<keyword evidence="2" id="KW-1133">Transmembrane helix</keyword>
<dbReference type="InterPro" id="IPR045884">
    <property type="entry name" value="At5g59350-like"/>
</dbReference>
<keyword evidence="2" id="KW-0472">Membrane</keyword>
<dbReference type="OrthoDB" id="782189at2759"/>
<evidence type="ECO:0000313" key="4">
    <source>
        <dbReference type="Proteomes" id="UP000236161"/>
    </source>
</evidence>
<keyword evidence="2" id="KW-0812">Transmembrane</keyword>
<gene>
    <name evidence="3" type="ORF">AXF42_Ash009537</name>
</gene>
<dbReference type="PANTHER" id="PTHR34054">
    <property type="entry name" value="EXPRESSED PROTEIN"/>
    <property type="match status" value="1"/>
</dbReference>
<sequence length="169" mass="18120">MSGISRLTLGLLIVFTLTLFGLAGELLYVFCSRRKVRRMASVAVSIDAELGGTGATPSCIASAVSLFYSSLFWKNRSPRIEPAAVTSDQTKTPATVAEDGEFELAVWRAAAFGPSRVLYTIREEEIEGADSDGEEDVEGFFSTPSSSPPFYTPASSPNRSPAGDRSPVR</sequence>
<dbReference type="AlphaFoldDB" id="A0A2I0B952"/>
<feature type="region of interest" description="Disordered" evidence="1">
    <location>
        <begin position="126"/>
        <end position="169"/>
    </location>
</feature>
<keyword evidence="4" id="KW-1185">Reference proteome</keyword>
<organism evidence="3 4">
    <name type="scientific">Apostasia shenzhenica</name>
    <dbReference type="NCBI Taxonomy" id="1088818"/>
    <lineage>
        <taxon>Eukaryota</taxon>
        <taxon>Viridiplantae</taxon>
        <taxon>Streptophyta</taxon>
        <taxon>Embryophyta</taxon>
        <taxon>Tracheophyta</taxon>
        <taxon>Spermatophyta</taxon>
        <taxon>Magnoliopsida</taxon>
        <taxon>Liliopsida</taxon>
        <taxon>Asparagales</taxon>
        <taxon>Orchidaceae</taxon>
        <taxon>Apostasioideae</taxon>
        <taxon>Apostasia</taxon>
    </lineage>
</organism>
<evidence type="ECO:0000256" key="2">
    <source>
        <dbReference type="SAM" id="Phobius"/>
    </source>
</evidence>
<proteinExistence type="predicted"/>
<accession>A0A2I0B952</accession>